<name>A0A857GKZ1_9GAMM</name>
<dbReference type="KEGG" id="hmd:CTT34_09700"/>
<dbReference type="Proteomes" id="UP000463949">
    <property type="component" value="Chromosome"/>
</dbReference>
<dbReference type="AlphaFoldDB" id="A0A857GKZ1"/>
<evidence type="ECO:0000313" key="2">
    <source>
        <dbReference type="Proteomes" id="UP000463949"/>
    </source>
</evidence>
<sequence length="65" mass="7119">MVIPFQVSGQNNGILAFVVRLGDCGPRDSARECAYGTVFLIGNKFLHCRQKAKKGASFSWVSGVW</sequence>
<accession>A0A857GKZ1</accession>
<gene>
    <name evidence="1" type="ORF">CTT34_09700</name>
</gene>
<reference evidence="1 2" key="1">
    <citation type="submission" date="2017-10" db="EMBL/GenBank/DDBJ databases">
        <title>Coral associated bacteria.</title>
        <authorList>
            <person name="Wang X."/>
        </authorList>
    </citation>
    <scope>NUCLEOTIDE SEQUENCE [LARGE SCALE GENOMIC DNA]</scope>
    <source>
        <strain evidence="1 2">SCSIO 43005</strain>
    </source>
</reference>
<dbReference type="EMBL" id="CP024621">
    <property type="protein sequence ID" value="QHD49940.1"/>
    <property type="molecule type" value="Genomic_DNA"/>
</dbReference>
<organism evidence="1 2">
    <name type="scientific">Vreelandella aquamarina</name>
    <dbReference type="NCBI Taxonomy" id="77097"/>
    <lineage>
        <taxon>Bacteria</taxon>
        <taxon>Pseudomonadati</taxon>
        <taxon>Pseudomonadota</taxon>
        <taxon>Gammaproteobacteria</taxon>
        <taxon>Oceanospirillales</taxon>
        <taxon>Halomonadaceae</taxon>
        <taxon>Vreelandella</taxon>
    </lineage>
</organism>
<proteinExistence type="predicted"/>
<evidence type="ECO:0000313" key="1">
    <source>
        <dbReference type="EMBL" id="QHD49940.1"/>
    </source>
</evidence>
<protein>
    <submittedName>
        <fullName evidence="1">Uncharacterized protein</fullName>
    </submittedName>
</protein>
<dbReference type="RefSeq" id="WP_159342255.1">
    <property type="nucleotide sequence ID" value="NZ_CP024621.1"/>
</dbReference>